<dbReference type="InterPro" id="IPR050122">
    <property type="entry name" value="RTK"/>
</dbReference>
<dbReference type="InterPro" id="IPR001245">
    <property type="entry name" value="Ser-Thr/Tyr_kinase_cat_dom"/>
</dbReference>
<dbReference type="SMART" id="SM00219">
    <property type="entry name" value="TyrKc"/>
    <property type="match status" value="1"/>
</dbReference>
<dbReference type="GO" id="GO:0043235">
    <property type="term" value="C:receptor complex"/>
    <property type="evidence" value="ECO:0007669"/>
    <property type="project" value="TreeGrafter"/>
</dbReference>
<keyword evidence="5" id="KW-0472">Membrane</keyword>
<dbReference type="Pfam" id="PF07714">
    <property type="entry name" value="PK_Tyr_Ser-Thr"/>
    <property type="match status" value="1"/>
</dbReference>
<feature type="chain" id="PRO_5015182949" evidence="6">
    <location>
        <begin position="24"/>
        <end position="807"/>
    </location>
</feature>
<dbReference type="GO" id="GO:0008061">
    <property type="term" value="F:chitin binding"/>
    <property type="evidence" value="ECO:0007669"/>
    <property type="project" value="InterPro"/>
</dbReference>
<dbReference type="AlphaFoldDB" id="A0A2P6MR02"/>
<gene>
    <name evidence="9" type="ORF">PROFUN_06464</name>
</gene>
<dbReference type="InterPro" id="IPR029070">
    <property type="entry name" value="Chitinase_insertion_sf"/>
</dbReference>
<feature type="signal peptide" evidence="6">
    <location>
        <begin position="1"/>
        <end position="23"/>
    </location>
</feature>
<comment type="caution">
    <text evidence="9">The sequence shown here is derived from an EMBL/GenBank/DDBJ whole genome shotgun (WGS) entry which is preliminary data.</text>
</comment>
<dbReference type="SUPFAM" id="SSF51445">
    <property type="entry name" value="(Trans)glycosidases"/>
    <property type="match status" value="1"/>
</dbReference>
<accession>A0A2P6MR02</accession>
<dbReference type="InterPro" id="IPR011583">
    <property type="entry name" value="Chitinase_II/V-like_cat"/>
</dbReference>
<keyword evidence="3" id="KW-0067">ATP-binding</keyword>
<dbReference type="InterPro" id="IPR008266">
    <property type="entry name" value="Tyr_kinase_AS"/>
</dbReference>
<dbReference type="Gene3D" id="3.10.50.10">
    <property type="match status" value="1"/>
</dbReference>
<dbReference type="EMBL" id="MDYQ01000497">
    <property type="protein sequence ID" value="PRP74139.1"/>
    <property type="molecule type" value="Genomic_DNA"/>
</dbReference>
<evidence type="ECO:0000259" key="8">
    <source>
        <dbReference type="PROSITE" id="PS51910"/>
    </source>
</evidence>
<evidence type="ECO:0000256" key="1">
    <source>
        <dbReference type="ARBA" id="ARBA00004167"/>
    </source>
</evidence>
<evidence type="ECO:0000256" key="2">
    <source>
        <dbReference type="ARBA" id="ARBA00051243"/>
    </source>
</evidence>
<dbReference type="SMART" id="SM00636">
    <property type="entry name" value="Glyco_18"/>
    <property type="match status" value="1"/>
</dbReference>
<dbReference type="InterPro" id="IPR017853">
    <property type="entry name" value="GH"/>
</dbReference>
<evidence type="ECO:0000313" key="9">
    <source>
        <dbReference type="EMBL" id="PRP74139.1"/>
    </source>
</evidence>
<dbReference type="InterPro" id="IPR011009">
    <property type="entry name" value="Kinase-like_dom_sf"/>
</dbReference>
<feature type="domain" description="GH18" evidence="8">
    <location>
        <begin position="32"/>
        <end position="379"/>
    </location>
</feature>
<feature type="binding site" evidence="3">
    <location>
        <position position="517"/>
    </location>
    <ligand>
        <name>ATP</name>
        <dbReference type="ChEBI" id="CHEBI:30616"/>
    </ligand>
</feature>
<keyword evidence="5" id="KW-1133">Transmembrane helix</keyword>
<keyword evidence="10" id="KW-1185">Reference proteome</keyword>
<dbReference type="Pfam" id="PF00704">
    <property type="entry name" value="Glyco_hydro_18"/>
    <property type="match status" value="1"/>
</dbReference>
<dbReference type="InterPro" id="IPR020635">
    <property type="entry name" value="Tyr_kinase_cat_dom"/>
</dbReference>
<sequence length="807" mass="89063">MGWLPLSLGCIFVLCLVLPYNEGQILMGDLDETKVGYNPGCDLIDVTKINFTRFTDLRVRYLVYNQTGKSMTSASYGGDTSSGTYFQLKREISKQKAKTRLIATLLWSGDSTDTAAKLKDATFRRRFIQTAIQYVLKQKFQGLSVYWPVSPWTTDDQTSDITHQITIQYLMRDFRAALNGTDLLLDIQLPGLSDNLGPNAPIANITEYADRVTIQTLDYNGDWADSISQGTGVDSPVDQVTSSLRSYAALEVNTSKIVFHIPSFGLAWVLNNTSITGKGALVNGVNHTLGGCVDYVGSGKPSGGEVDQFIASGYSTNYDSTNYIFYAYKGAQWIGYENAQSIYHKTQLVQSMDLGGVCLQELSNSQTLPALIYNSLYLGPPTTSSGSLPSTSPSPSPQDDEKLLKIVVPIIVVTCIVVIAAAIIFLVLRWKRKRAYKLIPREAPAESDLESIYSRIPNNESPASPNMVQIHYLKKYAADEQWDTIPIEELQFSEVIGKGAGGTVYKGKWRGSQVAIKNVRVESELETANTLGEIHIMKRLRPHVNVVQFLGVSLSPQDATLCIVTQLCEGGSLYTLLHSSRDIPVQVLENVIKGVCAGLYHLHTEGITHRDLAARNILLDKSMEGKVSDFGLSRVNTEGGEAQTQTNVGPLKVNRITHIEMLNSAAYGARVPTSLLWAFGVTLFEIYSRTEPYANYSPVETATRVVDKMNPLRLRPTPNMSPEMKRIFLSCFDVEPVSRPTFGQLSAELEQCTEFFSINVGVFTILYDRCLGRRALVACDLVRPQKTPNGPPRSELPREQSGSLAVL</sequence>
<evidence type="ECO:0000256" key="4">
    <source>
        <dbReference type="SAM" id="MobiDB-lite"/>
    </source>
</evidence>
<dbReference type="PANTHER" id="PTHR24416:SF617">
    <property type="entry name" value="RET ONCOGENE, ISOFORM A"/>
    <property type="match status" value="1"/>
</dbReference>
<dbReference type="Proteomes" id="UP000241769">
    <property type="component" value="Unassembled WGS sequence"/>
</dbReference>
<dbReference type="SUPFAM" id="SSF56112">
    <property type="entry name" value="Protein kinase-like (PK-like)"/>
    <property type="match status" value="1"/>
</dbReference>
<dbReference type="GO" id="GO:0004714">
    <property type="term" value="F:transmembrane receptor protein tyrosine kinase activity"/>
    <property type="evidence" value="ECO:0007669"/>
    <property type="project" value="UniProtKB-EC"/>
</dbReference>
<evidence type="ECO:0000256" key="5">
    <source>
        <dbReference type="SAM" id="Phobius"/>
    </source>
</evidence>
<feature type="domain" description="Protein kinase" evidence="7">
    <location>
        <begin position="490"/>
        <end position="756"/>
    </location>
</feature>
<dbReference type="Gene3D" id="1.10.510.10">
    <property type="entry name" value="Transferase(Phosphotransferase) domain 1"/>
    <property type="match status" value="1"/>
</dbReference>
<evidence type="ECO:0000259" key="7">
    <source>
        <dbReference type="PROSITE" id="PS50011"/>
    </source>
</evidence>
<dbReference type="OrthoDB" id="774951at2759"/>
<reference evidence="9 10" key="1">
    <citation type="journal article" date="2018" name="Genome Biol. Evol.">
        <title>Multiple Roots of Fruiting Body Formation in Amoebozoa.</title>
        <authorList>
            <person name="Hillmann F."/>
            <person name="Forbes G."/>
            <person name="Novohradska S."/>
            <person name="Ferling I."/>
            <person name="Riege K."/>
            <person name="Groth M."/>
            <person name="Westermann M."/>
            <person name="Marz M."/>
            <person name="Spaller T."/>
            <person name="Winckler T."/>
            <person name="Schaap P."/>
            <person name="Glockner G."/>
        </authorList>
    </citation>
    <scope>NUCLEOTIDE SEQUENCE [LARGE SCALE GENOMIC DNA]</scope>
    <source>
        <strain evidence="9 10">Jena</strain>
    </source>
</reference>
<dbReference type="InParanoid" id="A0A2P6MR02"/>
<comment type="catalytic activity">
    <reaction evidence="2">
        <text>L-tyrosyl-[protein] + ATP = O-phospho-L-tyrosyl-[protein] + ADP + H(+)</text>
        <dbReference type="Rhea" id="RHEA:10596"/>
        <dbReference type="Rhea" id="RHEA-COMP:10136"/>
        <dbReference type="Rhea" id="RHEA-COMP:20101"/>
        <dbReference type="ChEBI" id="CHEBI:15378"/>
        <dbReference type="ChEBI" id="CHEBI:30616"/>
        <dbReference type="ChEBI" id="CHEBI:46858"/>
        <dbReference type="ChEBI" id="CHEBI:61978"/>
        <dbReference type="ChEBI" id="CHEBI:456216"/>
        <dbReference type="EC" id="2.7.10.1"/>
    </reaction>
</comment>
<dbReference type="PANTHER" id="PTHR24416">
    <property type="entry name" value="TYROSINE-PROTEIN KINASE RECEPTOR"/>
    <property type="match status" value="1"/>
</dbReference>
<dbReference type="PROSITE" id="PS00109">
    <property type="entry name" value="PROTEIN_KINASE_TYR"/>
    <property type="match status" value="1"/>
</dbReference>
<evidence type="ECO:0000256" key="6">
    <source>
        <dbReference type="SAM" id="SignalP"/>
    </source>
</evidence>
<keyword evidence="5" id="KW-0812">Transmembrane</keyword>
<feature type="transmembrane region" description="Helical" evidence="5">
    <location>
        <begin position="406"/>
        <end position="428"/>
    </location>
</feature>
<evidence type="ECO:0000256" key="3">
    <source>
        <dbReference type="PROSITE-ProRule" id="PRU10141"/>
    </source>
</evidence>
<keyword evidence="6" id="KW-0732">Signal</keyword>
<dbReference type="GO" id="GO:0007169">
    <property type="term" value="P:cell surface receptor protein tyrosine kinase signaling pathway"/>
    <property type="evidence" value="ECO:0007669"/>
    <property type="project" value="TreeGrafter"/>
</dbReference>
<feature type="region of interest" description="Disordered" evidence="4">
    <location>
        <begin position="787"/>
        <end position="807"/>
    </location>
</feature>
<organism evidence="9 10">
    <name type="scientific">Planoprotostelium fungivorum</name>
    <dbReference type="NCBI Taxonomy" id="1890364"/>
    <lineage>
        <taxon>Eukaryota</taxon>
        <taxon>Amoebozoa</taxon>
        <taxon>Evosea</taxon>
        <taxon>Variosea</taxon>
        <taxon>Cavosteliida</taxon>
        <taxon>Cavosteliaceae</taxon>
        <taxon>Planoprotostelium</taxon>
    </lineage>
</organism>
<keyword evidence="3" id="KW-0547">Nucleotide-binding</keyword>
<dbReference type="PROSITE" id="PS51910">
    <property type="entry name" value="GH18_2"/>
    <property type="match status" value="1"/>
</dbReference>
<dbReference type="InterPro" id="IPR001223">
    <property type="entry name" value="Glyco_hydro18_cat"/>
</dbReference>
<dbReference type="PROSITE" id="PS50011">
    <property type="entry name" value="PROTEIN_KINASE_DOM"/>
    <property type="match status" value="1"/>
</dbReference>
<comment type="subcellular location">
    <subcellularLocation>
        <location evidence="1">Membrane</location>
        <topology evidence="1">Single-pass membrane protein</topology>
    </subcellularLocation>
</comment>
<dbReference type="GO" id="GO:0005886">
    <property type="term" value="C:plasma membrane"/>
    <property type="evidence" value="ECO:0007669"/>
    <property type="project" value="TreeGrafter"/>
</dbReference>
<dbReference type="InterPro" id="IPR000719">
    <property type="entry name" value="Prot_kinase_dom"/>
</dbReference>
<dbReference type="PROSITE" id="PS00107">
    <property type="entry name" value="PROTEIN_KINASE_ATP"/>
    <property type="match status" value="1"/>
</dbReference>
<dbReference type="InterPro" id="IPR017441">
    <property type="entry name" value="Protein_kinase_ATP_BS"/>
</dbReference>
<protein>
    <submittedName>
        <fullName evidence="9">Uncharacterized protein</fullName>
    </submittedName>
</protein>
<dbReference type="GO" id="GO:0005975">
    <property type="term" value="P:carbohydrate metabolic process"/>
    <property type="evidence" value="ECO:0007669"/>
    <property type="project" value="InterPro"/>
</dbReference>
<name>A0A2P6MR02_9EUKA</name>
<evidence type="ECO:0000313" key="10">
    <source>
        <dbReference type="Proteomes" id="UP000241769"/>
    </source>
</evidence>
<dbReference type="Gene3D" id="3.20.20.80">
    <property type="entry name" value="Glycosidases"/>
    <property type="match status" value="1"/>
</dbReference>
<proteinExistence type="predicted"/>
<dbReference type="GO" id="GO:0005524">
    <property type="term" value="F:ATP binding"/>
    <property type="evidence" value="ECO:0007669"/>
    <property type="project" value="UniProtKB-UniRule"/>
</dbReference>
<dbReference type="Gene3D" id="3.30.200.20">
    <property type="entry name" value="Phosphorylase Kinase, domain 1"/>
    <property type="match status" value="1"/>
</dbReference>